<evidence type="ECO:0000313" key="2">
    <source>
        <dbReference type="Proteomes" id="UP000027265"/>
    </source>
</evidence>
<dbReference type="EMBL" id="KL197726">
    <property type="protein sequence ID" value="KDQ55281.1"/>
    <property type="molecule type" value="Genomic_DNA"/>
</dbReference>
<reference evidence="2" key="1">
    <citation type="journal article" date="2014" name="Proc. Natl. Acad. Sci. U.S.A.">
        <title>Extensive sampling of basidiomycete genomes demonstrates inadequacy of the white-rot/brown-rot paradigm for wood decay fungi.</title>
        <authorList>
            <person name="Riley R."/>
            <person name="Salamov A.A."/>
            <person name="Brown D.W."/>
            <person name="Nagy L.G."/>
            <person name="Floudas D."/>
            <person name="Held B.W."/>
            <person name="Levasseur A."/>
            <person name="Lombard V."/>
            <person name="Morin E."/>
            <person name="Otillar R."/>
            <person name="Lindquist E.A."/>
            <person name="Sun H."/>
            <person name="LaButti K.M."/>
            <person name="Schmutz J."/>
            <person name="Jabbour D."/>
            <person name="Luo H."/>
            <person name="Baker S.E."/>
            <person name="Pisabarro A.G."/>
            <person name="Walton J.D."/>
            <person name="Blanchette R.A."/>
            <person name="Henrissat B."/>
            <person name="Martin F."/>
            <person name="Cullen D."/>
            <person name="Hibbett D.S."/>
            <person name="Grigoriev I.V."/>
        </authorList>
    </citation>
    <scope>NUCLEOTIDE SEQUENCE [LARGE SCALE GENOMIC DNA]</scope>
    <source>
        <strain evidence="2">MUCL 33604</strain>
    </source>
</reference>
<sequence>MVRFGLRAKWNAFVCFYIGTTRDSMISTTLHLHMWRWLSERRGRKGGRQTAGNVGLTRVLAYTEFREVTEGWHLKRSTRSWRYLGMVWWTIDDTSHSSSSAATSK</sequence>
<dbReference type="AlphaFoldDB" id="A0A067PY69"/>
<organism evidence="1 2">
    <name type="scientific">Jaapia argillacea MUCL 33604</name>
    <dbReference type="NCBI Taxonomy" id="933084"/>
    <lineage>
        <taxon>Eukaryota</taxon>
        <taxon>Fungi</taxon>
        <taxon>Dikarya</taxon>
        <taxon>Basidiomycota</taxon>
        <taxon>Agaricomycotina</taxon>
        <taxon>Agaricomycetes</taxon>
        <taxon>Agaricomycetidae</taxon>
        <taxon>Jaapiales</taxon>
        <taxon>Jaapiaceae</taxon>
        <taxon>Jaapia</taxon>
    </lineage>
</organism>
<protein>
    <submittedName>
        <fullName evidence="1">Uncharacterized protein</fullName>
    </submittedName>
</protein>
<dbReference type="InParanoid" id="A0A067PY69"/>
<keyword evidence="2" id="KW-1185">Reference proteome</keyword>
<evidence type="ECO:0000313" key="1">
    <source>
        <dbReference type="EMBL" id="KDQ55281.1"/>
    </source>
</evidence>
<name>A0A067PY69_9AGAM</name>
<dbReference type="Proteomes" id="UP000027265">
    <property type="component" value="Unassembled WGS sequence"/>
</dbReference>
<dbReference type="HOGENOM" id="CLU_2236986_0_0_1"/>
<proteinExistence type="predicted"/>
<accession>A0A067PY69</accession>
<gene>
    <name evidence="1" type="ORF">JAAARDRAFT_346561</name>
</gene>